<dbReference type="EMBL" id="CP144691">
    <property type="protein sequence ID" value="WVY92447.1"/>
    <property type="molecule type" value="Genomic_DNA"/>
</dbReference>
<feature type="region of interest" description="Disordered" evidence="2">
    <location>
        <begin position="258"/>
        <end position="287"/>
    </location>
</feature>
<proteinExistence type="inferred from homology"/>
<dbReference type="PANTHER" id="PTHR12357">
    <property type="entry name" value="YTH YT521-B HOMOLOGY DOMAIN-CONTAINING"/>
    <property type="match status" value="1"/>
</dbReference>
<dbReference type="GO" id="GO:0061157">
    <property type="term" value="P:mRNA destabilization"/>
    <property type="evidence" value="ECO:0007669"/>
    <property type="project" value="TreeGrafter"/>
</dbReference>
<reference evidence="4 5" key="1">
    <citation type="journal article" date="2023" name="Life. Sci Alliance">
        <title>Evolutionary insights into 3D genome organization and epigenetic landscape of Vigna mungo.</title>
        <authorList>
            <person name="Junaid A."/>
            <person name="Singh B."/>
            <person name="Bhatia S."/>
        </authorList>
    </citation>
    <scope>NUCLEOTIDE SEQUENCE [LARGE SCALE GENOMIC DNA]</scope>
    <source>
        <strain evidence="4">Urdbean</strain>
    </source>
</reference>
<feature type="compositionally biased region" description="Basic and acidic residues" evidence="2">
    <location>
        <begin position="277"/>
        <end position="286"/>
    </location>
</feature>
<dbReference type="Pfam" id="PF04146">
    <property type="entry name" value="YTH"/>
    <property type="match status" value="1"/>
</dbReference>
<feature type="compositionally biased region" description="Polar residues" evidence="2">
    <location>
        <begin position="258"/>
        <end position="270"/>
    </location>
</feature>
<dbReference type="InterPro" id="IPR045168">
    <property type="entry name" value="YTH_prot"/>
</dbReference>
<feature type="region of interest" description="Disordered" evidence="2">
    <location>
        <begin position="334"/>
        <end position="385"/>
    </location>
</feature>
<feature type="domain" description="YTH" evidence="3">
    <location>
        <begin position="423"/>
        <end position="564"/>
    </location>
</feature>
<dbReference type="PROSITE" id="PS50882">
    <property type="entry name" value="YTH"/>
    <property type="match status" value="1"/>
</dbReference>
<evidence type="ECO:0000256" key="2">
    <source>
        <dbReference type="SAM" id="MobiDB-lite"/>
    </source>
</evidence>
<evidence type="ECO:0000313" key="5">
    <source>
        <dbReference type="Proteomes" id="UP001374535"/>
    </source>
</evidence>
<organism evidence="4 5">
    <name type="scientific">Vigna mungo</name>
    <name type="common">Black gram</name>
    <name type="synonym">Phaseolus mungo</name>
    <dbReference type="NCBI Taxonomy" id="3915"/>
    <lineage>
        <taxon>Eukaryota</taxon>
        <taxon>Viridiplantae</taxon>
        <taxon>Streptophyta</taxon>
        <taxon>Embryophyta</taxon>
        <taxon>Tracheophyta</taxon>
        <taxon>Spermatophyta</taxon>
        <taxon>Magnoliopsida</taxon>
        <taxon>eudicotyledons</taxon>
        <taxon>Gunneridae</taxon>
        <taxon>Pentapetalae</taxon>
        <taxon>rosids</taxon>
        <taxon>fabids</taxon>
        <taxon>Fabales</taxon>
        <taxon>Fabaceae</taxon>
        <taxon>Papilionoideae</taxon>
        <taxon>50 kb inversion clade</taxon>
        <taxon>NPAAA clade</taxon>
        <taxon>indigoferoid/millettioid clade</taxon>
        <taxon>Phaseoleae</taxon>
        <taxon>Vigna</taxon>
    </lineage>
</organism>
<dbReference type="GO" id="GO:0005737">
    <property type="term" value="C:cytoplasm"/>
    <property type="evidence" value="ECO:0007669"/>
    <property type="project" value="TreeGrafter"/>
</dbReference>
<evidence type="ECO:0000313" key="4">
    <source>
        <dbReference type="EMBL" id="WVY92447.1"/>
    </source>
</evidence>
<dbReference type="Gene3D" id="3.10.590.10">
    <property type="entry name" value="ph1033 like domains"/>
    <property type="match status" value="1"/>
</dbReference>
<dbReference type="PANTHER" id="PTHR12357:SF84">
    <property type="entry name" value="YTH DOMAIN-CONTAINING FAMILY PROTEIN"/>
    <property type="match status" value="1"/>
</dbReference>
<dbReference type="GO" id="GO:1990247">
    <property type="term" value="F:N6-methyladenosine-containing RNA reader activity"/>
    <property type="evidence" value="ECO:0007669"/>
    <property type="project" value="UniProtKB-UniRule"/>
</dbReference>
<dbReference type="AlphaFoldDB" id="A0AAQ3MJU8"/>
<accession>A0AAQ3MJU8</accession>
<dbReference type="Proteomes" id="UP001374535">
    <property type="component" value="Chromosome 10"/>
</dbReference>
<sequence>MRAHQAGKTTALAFSKWHFRCIRSGRGVTSRYFALRTLQLQILSAFFTHHALILLPPLLFSGGSSGMEVYDISETRNHDAHMIEGTDLNSHFSSPNLGRTEVMANEGTPEFYVDQNMYYPTSNNYGYYCTGFETPGEWEDHHRIFGVDGPNGAQNESLPYVYYTYGYAQSPYNPYNPYIPGAIIGTDGSFGGGQHYYTLPNYQNPVSASGYIPIIPPDTFYDSSADSFFGASASVSKPDGRGLKHKFNSASGNFSRNSSKFLSNQTSSLARVSEGPRGSDGRKQDLTHASVSGSSFLNLASPAVHQSCTTLQGRNWVSVELGNLSCLRQNRAVLPRSPPDPSSRSAVAKLRPKLHPGKVPSGNNGSSDILGEQNRGPRVGRSKNQLSLKAYTTVTGDGNEQGNIVIYTDQYNKEDFSLDYENAKFFVIKSYSEDDVHKSIKYNVWSSTPHGNKKLESAYEDAQKIAAEKSGVCPIFLFFSVNASGQFCGVAEMVGTVDFNKNMDFWQQDKWSGSFPVKWHFIKDVPNPNFRHIILVNNENKPVTNSRDTQEIVYLKGLEMLKIFKNHTLKTSLLDDFIYYESRQKIMLDEKAKLLGKNFDSPIFAPVLEAPQKLNFTSTGNYEKNLEPQDDSDGLKQIPVSSLEQIPSNSSDTSIKPVDEKADKTIAKDISSILKIGSVTIAPKQVEAKQSISIDNKEPVDVLTVGSMQVKVNGFGSSSGILKVGSIPLDGRALQPGKGDTSVKTRSQRSFANDDVLLQGCYILGLWTVLIG</sequence>
<keyword evidence="5" id="KW-1185">Reference proteome</keyword>
<name>A0AAQ3MJU8_VIGMU</name>
<evidence type="ECO:0000259" key="3">
    <source>
        <dbReference type="PROSITE" id="PS50882"/>
    </source>
</evidence>
<dbReference type="InterPro" id="IPR007275">
    <property type="entry name" value="YTH_domain"/>
</dbReference>
<comment type="similarity">
    <text evidence="1">Belongs to the YTHDF family.</text>
</comment>
<dbReference type="GO" id="GO:0003729">
    <property type="term" value="F:mRNA binding"/>
    <property type="evidence" value="ECO:0007669"/>
    <property type="project" value="UniProtKB-UniRule"/>
</dbReference>
<gene>
    <name evidence="4" type="ORF">V8G54_031535</name>
</gene>
<evidence type="ECO:0000256" key="1">
    <source>
        <dbReference type="RuleBase" id="RU369095"/>
    </source>
</evidence>
<keyword evidence="1" id="KW-0694">RNA-binding</keyword>
<dbReference type="CDD" id="cd21134">
    <property type="entry name" value="YTH"/>
    <property type="match status" value="1"/>
</dbReference>
<comment type="function">
    <text evidence="1">Specifically recognizes and binds N6-methyladenosine (m6A)-containing RNAs, and regulates mRNA stability. M6A is a modification present at internal sites of mRNAs and some non-coding RNAs and plays a role in mRNA stability and processing.</text>
</comment>
<protein>
    <recommendedName>
        <fullName evidence="1">YTH domain-containing family protein</fullName>
    </recommendedName>
</protein>